<keyword evidence="5" id="KW-0949">S-adenosyl-L-methionine</keyword>
<dbReference type="GO" id="GO:0032259">
    <property type="term" value="P:methylation"/>
    <property type="evidence" value="ECO:0007669"/>
    <property type="project" value="UniProtKB-KW"/>
</dbReference>
<dbReference type="PANTHER" id="PTHR47816">
    <property type="entry name" value="RIBOSOMAL RNA SMALL SUBUNIT METHYLTRANSFERASE C"/>
    <property type="match status" value="1"/>
</dbReference>
<dbReference type="SUPFAM" id="SSF53335">
    <property type="entry name" value="S-adenosyl-L-methionine-dependent methyltransferases"/>
    <property type="match status" value="1"/>
</dbReference>
<dbReference type="InterPro" id="IPR029063">
    <property type="entry name" value="SAM-dependent_MTases_sf"/>
</dbReference>
<comment type="caution">
    <text evidence="7">The sequence shown here is derived from an EMBL/GenBank/DDBJ whole genome shotgun (WGS) entry which is preliminary data.</text>
</comment>
<keyword evidence="4" id="KW-0808">Transferase</keyword>
<dbReference type="GO" id="GO:0008170">
    <property type="term" value="F:N-methyltransferase activity"/>
    <property type="evidence" value="ECO:0007669"/>
    <property type="project" value="UniProtKB-ARBA"/>
</dbReference>
<protein>
    <submittedName>
        <fullName evidence="7">MFS transporter</fullName>
    </submittedName>
</protein>
<accession>A0A0X3TDX3</accession>
<gene>
    <name evidence="7" type="ORF">AVO45_14565</name>
</gene>
<evidence type="ECO:0000313" key="7">
    <source>
        <dbReference type="EMBL" id="KUJ73311.1"/>
    </source>
</evidence>
<dbReference type="GO" id="GO:0008757">
    <property type="term" value="F:S-adenosylmethionine-dependent methyltransferase activity"/>
    <property type="evidence" value="ECO:0007669"/>
    <property type="project" value="InterPro"/>
</dbReference>
<dbReference type="GO" id="GO:0006364">
    <property type="term" value="P:rRNA processing"/>
    <property type="evidence" value="ECO:0007669"/>
    <property type="project" value="UniProtKB-KW"/>
</dbReference>
<dbReference type="Gene3D" id="3.40.50.150">
    <property type="entry name" value="Vaccinia Virus protein VP39"/>
    <property type="match status" value="2"/>
</dbReference>
<dbReference type="EMBL" id="LQBQ01000038">
    <property type="protein sequence ID" value="KUJ73311.1"/>
    <property type="molecule type" value="Genomic_DNA"/>
</dbReference>
<keyword evidence="2" id="KW-0698">rRNA processing</keyword>
<dbReference type="InterPro" id="IPR007848">
    <property type="entry name" value="Small_mtfrase_dom"/>
</dbReference>
<sequence>MSPRLSLALESGLDPSEPLSVLLPTPEHALSALPRTAEVVQPFKPFHDHFAAQGFIVTPESDKPCQDVILFMPRAKALARALVHQACSRASGTIVVDGAKSDGVDSLLKDIRKRVNVEGPFAKAHGKIFWFKADPTAFEDWDAPEVQQVDGFRTAPGVFSADEIDPASRLLLSSLPAKLGRRVADLGAGWGFLSARLLENERIETLHLVEADHVALTCARENVQDPRAQFHWTDAVTWTAPEPVDAVVMNPPFHTSRKADPGLGRGFIAAAARNLTKSGHLWMVANRHLPYETALSEAFAQVEEIAGDNRFKVLHASRPRR</sequence>
<dbReference type="AlphaFoldDB" id="A0A0X3TDX3"/>
<dbReference type="OrthoDB" id="9816072at2"/>
<proteinExistence type="predicted"/>
<name>A0A0X3TDX3_9RHOB</name>
<dbReference type="InterPro" id="IPR046977">
    <property type="entry name" value="RsmC/RlmG"/>
</dbReference>
<dbReference type="RefSeq" id="WP_068349675.1">
    <property type="nucleotide sequence ID" value="NZ_LQBQ01000038.1"/>
</dbReference>
<keyword evidence="1" id="KW-0963">Cytoplasm</keyword>
<keyword evidence="3" id="KW-0489">Methyltransferase</keyword>
<evidence type="ECO:0000256" key="2">
    <source>
        <dbReference type="ARBA" id="ARBA00022552"/>
    </source>
</evidence>
<evidence type="ECO:0000313" key="8">
    <source>
        <dbReference type="Proteomes" id="UP000053791"/>
    </source>
</evidence>
<reference evidence="8" key="1">
    <citation type="submission" date="2015-12" db="EMBL/GenBank/DDBJ databases">
        <authorList>
            <person name="Zhang G."/>
            <person name="Stingl U."/>
        </authorList>
    </citation>
    <scope>NUCLEOTIDE SEQUENCE [LARGE SCALE GENOMIC DNA]</scope>
    <source>
        <strain evidence="8">ZGT118</strain>
    </source>
</reference>
<evidence type="ECO:0000259" key="6">
    <source>
        <dbReference type="Pfam" id="PF05175"/>
    </source>
</evidence>
<evidence type="ECO:0000256" key="5">
    <source>
        <dbReference type="ARBA" id="ARBA00022691"/>
    </source>
</evidence>
<evidence type="ECO:0000256" key="3">
    <source>
        <dbReference type="ARBA" id="ARBA00022603"/>
    </source>
</evidence>
<feature type="domain" description="Methyltransferase small" evidence="6">
    <location>
        <begin position="152"/>
        <end position="314"/>
    </location>
</feature>
<keyword evidence="8" id="KW-1185">Reference proteome</keyword>
<dbReference type="GO" id="GO:0003676">
    <property type="term" value="F:nucleic acid binding"/>
    <property type="evidence" value="ECO:0007669"/>
    <property type="project" value="InterPro"/>
</dbReference>
<dbReference type="PANTHER" id="PTHR47816:SF4">
    <property type="entry name" value="RIBOSOMAL RNA SMALL SUBUNIT METHYLTRANSFERASE C"/>
    <property type="match status" value="1"/>
</dbReference>
<organism evidence="7 8">
    <name type="scientific">Ruegeria marisrubri</name>
    <dbReference type="NCBI Taxonomy" id="1685379"/>
    <lineage>
        <taxon>Bacteria</taxon>
        <taxon>Pseudomonadati</taxon>
        <taxon>Pseudomonadota</taxon>
        <taxon>Alphaproteobacteria</taxon>
        <taxon>Rhodobacterales</taxon>
        <taxon>Roseobacteraceae</taxon>
        <taxon>Ruegeria</taxon>
    </lineage>
</organism>
<dbReference type="Proteomes" id="UP000053791">
    <property type="component" value="Unassembled WGS sequence"/>
</dbReference>
<dbReference type="Pfam" id="PF05175">
    <property type="entry name" value="MTS"/>
    <property type="match status" value="1"/>
</dbReference>
<evidence type="ECO:0000256" key="1">
    <source>
        <dbReference type="ARBA" id="ARBA00022490"/>
    </source>
</evidence>
<evidence type="ECO:0000256" key="4">
    <source>
        <dbReference type="ARBA" id="ARBA00022679"/>
    </source>
</evidence>
<dbReference type="CDD" id="cd02440">
    <property type="entry name" value="AdoMet_MTases"/>
    <property type="match status" value="1"/>
</dbReference>
<dbReference type="STRING" id="1685379.AVO45_14565"/>
<dbReference type="InterPro" id="IPR002052">
    <property type="entry name" value="DNA_methylase_N6_adenine_CS"/>
</dbReference>
<dbReference type="PROSITE" id="PS00092">
    <property type="entry name" value="N6_MTASE"/>
    <property type="match status" value="1"/>
</dbReference>